<keyword evidence="3" id="KW-1185">Reference proteome</keyword>
<accession>A0A286U3E7</accession>
<dbReference type="AlphaFoldDB" id="A0A286U3E7"/>
<gene>
    <name evidence="2" type="ORF">SCALIN_C38_0031</name>
</gene>
<reference evidence="3" key="1">
    <citation type="journal article" date="2017" name="Environ. Microbiol. Rep.">
        <title>Genetic Diversity of Marine Anaerobic Ammonium-Oxidizing Bacteria as Revealed by Genomic and Proteomic Analyses of 'Candidatus Scalindua japonica'.</title>
        <authorList>
            <person name="Oshiki M."/>
            <person name="Mizuto K."/>
            <person name="Kimura Z."/>
            <person name="Kindaichi T."/>
            <person name="Satoh H."/>
            <person name="Okabe S."/>
        </authorList>
    </citation>
    <scope>NUCLEOTIDE SEQUENCE [LARGE SCALE GENOMIC DNA]</scope>
    <source>
        <strain evidence="3">husup-a2</strain>
    </source>
</reference>
<feature type="chain" id="PRO_5013398339" evidence="1">
    <location>
        <begin position="22"/>
        <end position="131"/>
    </location>
</feature>
<organism evidence="2 3">
    <name type="scientific">Candidatus Scalindua japonica</name>
    <dbReference type="NCBI Taxonomy" id="1284222"/>
    <lineage>
        <taxon>Bacteria</taxon>
        <taxon>Pseudomonadati</taxon>
        <taxon>Planctomycetota</taxon>
        <taxon>Candidatus Brocadiia</taxon>
        <taxon>Candidatus Brocadiales</taxon>
        <taxon>Candidatus Scalinduaceae</taxon>
        <taxon>Candidatus Scalindua</taxon>
    </lineage>
</organism>
<sequence length="131" mass="14432">MKIVSITITLLLLLIANNAFAECWIASGFKGYGSNAYDKFNIHEDGLSNKKIHISINGNKSSVTGSEEISFKEVTPQLIVGVYMSGSYKGVVESWGIDIENRKVFYTQTKSGYTIFDGAKMFIGDLEGKCK</sequence>
<dbReference type="Proteomes" id="UP000218542">
    <property type="component" value="Unassembled WGS sequence"/>
</dbReference>
<protein>
    <submittedName>
        <fullName evidence="2">Large extracellular alpha-helical protein</fullName>
    </submittedName>
</protein>
<comment type="caution">
    <text evidence="2">The sequence shown here is derived from an EMBL/GenBank/DDBJ whole genome shotgun (WGS) entry which is preliminary data.</text>
</comment>
<evidence type="ECO:0000313" key="2">
    <source>
        <dbReference type="EMBL" id="GAX62668.1"/>
    </source>
</evidence>
<feature type="signal peptide" evidence="1">
    <location>
        <begin position="1"/>
        <end position="21"/>
    </location>
</feature>
<keyword evidence="1" id="KW-0732">Signal</keyword>
<dbReference type="RefSeq" id="WP_096896061.1">
    <property type="nucleotide sequence ID" value="NZ_BAOS01000038.1"/>
</dbReference>
<dbReference type="EMBL" id="BAOS01000038">
    <property type="protein sequence ID" value="GAX62668.1"/>
    <property type="molecule type" value="Genomic_DNA"/>
</dbReference>
<evidence type="ECO:0000256" key="1">
    <source>
        <dbReference type="SAM" id="SignalP"/>
    </source>
</evidence>
<name>A0A286U3E7_9BACT</name>
<proteinExistence type="predicted"/>
<evidence type="ECO:0000313" key="3">
    <source>
        <dbReference type="Proteomes" id="UP000218542"/>
    </source>
</evidence>
<dbReference type="OrthoDB" id="5917649at2"/>